<sequence>MSGSKYHIGTVCGFLESLAVHDWKSRNKILWHLSQGTAKKYHYSGTYPAAVRSWKRSSDRCSNGLIQIRSRKFIPTSPLEQQRIIEREDSWDWLDSLPRISILALADSIDSIARGNIVIYLAFRVMHGFLYQSGHKDEEEVKVELKRQCPLGSMLGVSKGPEATLDDLAEIVELRSAQISPGFHDSNRVDFTAFQCFGQLESGEGLVEGRPVGSPTFMWISLLRFFGGVFLEASGAYRQYFPWTTWLKWYLWLETGFPWLRSEVFML</sequence>
<evidence type="ECO:0000313" key="2">
    <source>
        <dbReference type="Proteomes" id="UP000823775"/>
    </source>
</evidence>
<proteinExistence type="predicted"/>
<gene>
    <name evidence="1" type="ORF">HAX54_011894</name>
</gene>
<comment type="caution">
    <text evidence="1">The sequence shown here is derived from an EMBL/GenBank/DDBJ whole genome shotgun (WGS) entry which is preliminary data.</text>
</comment>
<reference evidence="1 2" key="1">
    <citation type="journal article" date="2021" name="BMC Genomics">
        <title>Datura genome reveals duplications of psychoactive alkaloid biosynthetic genes and high mutation rate following tissue culture.</title>
        <authorList>
            <person name="Rajewski A."/>
            <person name="Carter-House D."/>
            <person name="Stajich J."/>
            <person name="Litt A."/>
        </authorList>
    </citation>
    <scope>NUCLEOTIDE SEQUENCE [LARGE SCALE GENOMIC DNA]</scope>
    <source>
        <strain evidence="1">AR-01</strain>
    </source>
</reference>
<dbReference type="EMBL" id="JACEIK010001684">
    <property type="protein sequence ID" value="MCD7471445.1"/>
    <property type="molecule type" value="Genomic_DNA"/>
</dbReference>
<organism evidence="1 2">
    <name type="scientific">Datura stramonium</name>
    <name type="common">Jimsonweed</name>
    <name type="synonym">Common thornapple</name>
    <dbReference type="NCBI Taxonomy" id="4076"/>
    <lineage>
        <taxon>Eukaryota</taxon>
        <taxon>Viridiplantae</taxon>
        <taxon>Streptophyta</taxon>
        <taxon>Embryophyta</taxon>
        <taxon>Tracheophyta</taxon>
        <taxon>Spermatophyta</taxon>
        <taxon>Magnoliopsida</taxon>
        <taxon>eudicotyledons</taxon>
        <taxon>Gunneridae</taxon>
        <taxon>Pentapetalae</taxon>
        <taxon>asterids</taxon>
        <taxon>lamiids</taxon>
        <taxon>Solanales</taxon>
        <taxon>Solanaceae</taxon>
        <taxon>Solanoideae</taxon>
        <taxon>Datureae</taxon>
        <taxon>Datura</taxon>
    </lineage>
</organism>
<evidence type="ECO:0000313" key="1">
    <source>
        <dbReference type="EMBL" id="MCD7471445.1"/>
    </source>
</evidence>
<name>A0ABS8TKR8_DATST</name>
<accession>A0ABS8TKR8</accession>
<keyword evidence="2" id="KW-1185">Reference proteome</keyword>
<dbReference type="Proteomes" id="UP000823775">
    <property type="component" value="Unassembled WGS sequence"/>
</dbReference>
<protein>
    <submittedName>
        <fullName evidence="1">Uncharacterized protein</fullName>
    </submittedName>
</protein>